<proteinExistence type="predicted"/>
<evidence type="ECO:0000256" key="1">
    <source>
        <dbReference type="SAM" id="Phobius"/>
    </source>
</evidence>
<dbReference type="RefSeq" id="WP_308717883.1">
    <property type="nucleotide sequence ID" value="NZ_JAVHUY010000059.1"/>
</dbReference>
<evidence type="ECO:0000313" key="3">
    <source>
        <dbReference type="Proteomes" id="UP001230908"/>
    </source>
</evidence>
<keyword evidence="1" id="KW-0812">Transmembrane</keyword>
<dbReference type="EMBL" id="JAVHUY010000059">
    <property type="protein sequence ID" value="MDQ7910637.1"/>
    <property type="molecule type" value="Genomic_DNA"/>
</dbReference>
<accession>A0ABU0ZVU9</accession>
<dbReference type="Pfam" id="PF06912">
    <property type="entry name" value="DUF1275"/>
    <property type="match status" value="1"/>
</dbReference>
<keyword evidence="1" id="KW-1133">Transmembrane helix</keyword>
<protein>
    <submittedName>
        <fullName evidence="2">DUF1275 family protein</fullName>
    </submittedName>
</protein>
<reference evidence="2 3" key="1">
    <citation type="submission" date="2023-08" db="EMBL/GenBank/DDBJ databases">
        <title>Phytohabitans sansha sp. nov., isolated from marine sediment.</title>
        <authorList>
            <person name="Zhao Y."/>
            <person name="Yi K."/>
        </authorList>
    </citation>
    <scope>NUCLEOTIDE SEQUENCE [LARGE SCALE GENOMIC DNA]</scope>
    <source>
        <strain evidence="2 3">ZYX-F-186</strain>
    </source>
</reference>
<sequence>MRLPDVSTNVLTTSLTGLAGDPGGPATRGVRLRRGAAVAAMVLGACAGGALLRWVGHPAPLWAAAALLLGSAATAFAAARSPPAAAWR</sequence>
<feature type="transmembrane region" description="Helical" evidence="1">
    <location>
        <begin position="61"/>
        <end position="79"/>
    </location>
</feature>
<comment type="caution">
    <text evidence="2">The sequence shown here is derived from an EMBL/GenBank/DDBJ whole genome shotgun (WGS) entry which is preliminary data.</text>
</comment>
<dbReference type="InterPro" id="IPR010699">
    <property type="entry name" value="DUF1275"/>
</dbReference>
<organism evidence="2 3">
    <name type="scientific">Phytohabitans maris</name>
    <dbReference type="NCBI Taxonomy" id="3071409"/>
    <lineage>
        <taxon>Bacteria</taxon>
        <taxon>Bacillati</taxon>
        <taxon>Actinomycetota</taxon>
        <taxon>Actinomycetes</taxon>
        <taxon>Micromonosporales</taxon>
        <taxon>Micromonosporaceae</taxon>
    </lineage>
</organism>
<gene>
    <name evidence="2" type="ORF">RB614_39695</name>
</gene>
<evidence type="ECO:0000313" key="2">
    <source>
        <dbReference type="EMBL" id="MDQ7910637.1"/>
    </source>
</evidence>
<feature type="transmembrane region" description="Helical" evidence="1">
    <location>
        <begin position="36"/>
        <end position="55"/>
    </location>
</feature>
<dbReference type="Proteomes" id="UP001230908">
    <property type="component" value="Unassembled WGS sequence"/>
</dbReference>
<name>A0ABU0ZVU9_9ACTN</name>
<keyword evidence="1" id="KW-0472">Membrane</keyword>
<keyword evidence="3" id="KW-1185">Reference proteome</keyword>